<accession>A0A8B6C010</accession>
<dbReference type="OrthoDB" id="661148at2759"/>
<evidence type="ECO:0000313" key="1">
    <source>
        <dbReference type="EMBL" id="VDH97802.1"/>
    </source>
</evidence>
<reference evidence="1" key="1">
    <citation type="submission" date="2018-11" db="EMBL/GenBank/DDBJ databases">
        <authorList>
            <person name="Alioto T."/>
            <person name="Alioto T."/>
        </authorList>
    </citation>
    <scope>NUCLEOTIDE SEQUENCE</scope>
</reference>
<keyword evidence="2" id="KW-1185">Reference proteome</keyword>
<name>A0A8B6C010_MYTGA</name>
<proteinExistence type="predicted"/>
<dbReference type="Proteomes" id="UP000596742">
    <property type="component" value="Unassembled WGS sequence"/>
</dbReference>
<gene>
    <name evidence="1" type="ORF">MGAL_10B014593</name>
</gene>
<comment type="caution">
    <text evidence="1">The sequence shown here is derived from an EMBL/GenBank/DDBJ whole genome shotgun (WGS) entry which is preliminary data.</text>
</comment>
<organism evidence="1 2">
    <name type="scientific">Mytilus galloprovincialis</name>
    <name type="common">Mediterranean mussel</name>
    <dbReference type="NCBI Taxonomy" id="29158"/>
    <lineage>
        <taxon>Eukaryota</taxon>
        <taxon>Metazoa</taxon>
        <taxon>Spiralia</taxon>
        <taxon>Lophotrochozoa</taxon>
        <taxon>Mollusca</taxon>
        <taxon>Bivalvia</taxon>
        <taxon>Autobranchia</taxon>
        <taxon>Pteriomorphia</taxon>
        <taxon>Mytilida</taxon>
        <taxon>Mytiloidea</taxon>
        <taxon>Mytilidae</taxon>
        <taxon>Mytilinae</taxon>
        <taxon>Mytilus</taxon>
    </lineage>
</organism>
<dbReference type="AlphaFoldDB" id="A0A8B6C010"/>
<sequence>MATVVMNRKEIGITETGSIVDVPDNDTAKLMYYLSVLCTVLGLEDTDFNIERLSDYKNYYMLTEDEKIILFLLCGYLSPEKMVGKCIFNSEELCQDVGNRFFTLNSSEISFAAAENVFVGAVEVTVKKIMVYSMSWMRRNYIHPISNVLGITPTRNQQSITYRNRPAITTRSASPQIHRNTTRNNDNWYYTSTSESLDCCVIL</sequence>
<protein>
    <submittedName>
        <fullName evidence="1">Uncharacterized protein</fullName>
    </submittedName>
</protein>
<evidence type="ECO:0000313" key="2">
    <source>
        <dbReference type="Proteomes" id="UP000596742"/>
    </source>
</evidence>
<dbReference type="EMBL" id="UYJE01000937">
    <property type="protein sequence ID" value="VDH97802.1"/>
    <property type="molecule type" value="Genomic_DNA"/>
</dbReference>